<evidence type="ECO:0000313" key="3">
    <source>
        <dbReference type="Proteomes" id="UP000325672"/>
    </source>
</evidence>
<name>A0A5N6SVP4_ASPPS</name>
<organism evidence="2 3">
    <name type="scientific">Aspergillus pseudotamarii</name>
    <dbReference type="NCBI Taxonomy" id="132259"/>
    <lineage>
        <taxon>Eukaryota</taxon>
        <taxon>Fungi</taxon>
        <taxon>Dikarya</taxon>
        <taxon>Ascomycota</taxon>
        <taxon>Pezizomycotina</taxon>
        <taxon>Eurotiomycetes</taxon>
        <taxon>Eurotiomycetidae</taxon>
        <taxon>Eurotiales</taxon>
        <taxon>Aspergillaceae</taxon>
        <taxon>Aspergillus</taxon>
        <taxon>Aspergillus subgen. Circumdati</taxon>
    </lineage>
</organism>
<evidence type="ECO:0008006" key="4">
    <source>
        <dbReference type="Google" id="ProtNLM"/>
    </source>
</evidence>
<accession>A0A5N6SVP4</accession>
<dbReference type="AlphaFoldDB" id="A0A5N6SVP4"/>
<evidence type="ECO:0000313" key="2">
    <source>
        <dbReference type="EMBL" id="KAE8137810.1"/>
    </source>
</evidence>
<gene>
    <name evidence="2" type="ORF">BDV38DRAFT_246254</name>
</gene>
<keyword evidence="3" id="KW-1185">Reference proteome</keyword>
<proteinExistence type="predicted"/>
<sequence>MDKFPHTLLLWLLAVCCSRLATLMVRPFSICPGNHGEMNNKIAPGSSSCRSEATSARMIGGRRLSGRKIGNIWPDCTLMAVSCLMQILTHLSNLLT</sequence>
<feature type="signal peptide" evidence="1">
    <location>
        <begin position="1"/>
        <end position="21"/>
    </location>
</feature>
<keyword evidence="1" id="KW-0732">Signal</keyword>
<evidence type="ECO:0000256" key="1">
    <source>
        <dbReference type="SAM" id="SignalP"/>
    </source>
</evidence>
<dbReference type="RefSeq" id="XP_031913873.1">
    <property type="nucleotide sequence ID" value="XM_032054528.1"/>
</dbReference>
<dbReference type="GeneID" id="43638738"/>
<feature type="chain" id="PRO_5024996584" description="Secreted protein" evidence="1">
    <location>
        <begin position="22"/>
        <end position="96"/>
    </location>
</feature>
<reference evidence="2 3" key="1">
    <citation type="submission" date="2019-04" db="EMBL/GenBank/DDBJ databases">
        <title>Friends and foes A comparative genomics study of 23 Aspergillus species from section Flavi.</title>
        <authorList>
            <consortium name="DOE Joint Genome Institute"/>
            <person name="Kjaerbolling I."/>
            <person name="Vesth T."/>
            <person name="Frisvad J.C."/>
            <person name="Nybo J.L."/>
            <person name="Theobald S."/>
            <person name="Kildgaard S."/>
            <person name="Isbrandt T."/>
            <person name="Kuo A."/>
            <person name="Sato A."/>
            <person name="Lyhne E.K."/>
            <person name="Kogle M.E."/>
            <person name="Wiebenga A."/>
            <person name="Kun R.S."/>
            <person name="Lubbers R.J."/>
            <person name="Makela M.R."/>
            <person name="Barry K."/>
            <person name="Chovatia M."/>
            <person name="Clum A."/>
            <person name="Daum C."/>
            <person name="Haridas S."/>
            <person name="He G."/>
            <person name="LaButti K."/>
            <person name="Lipzen A."/>
            <person name="Mondo S."/>
            <person name="Riley R."/>
            <person name="Salamov A."/>
            <person name="Simmons B.A."/>
            <person name="Magnuson J.K."/>
            <person name="Henrissat B."/>
            <person name="Mortensen U.H."/>
            <person name="Larsen T.O."/>
            <person name="Devries R.P."/>
            <person name="Grigoriev I.V."/>
            <person name="Machida M."/>
            <person name="Baker S.E."/>
            <person name="Andersen M.R."/>
        </authorList>
    </citation>
    <scope>NUCLEOTIDE SEQUENCE [LARGE SCALE GENOMIC DNA]</scope>
    <source>
        <strain evidence="2 3">CBS 117625</strain>
    </source>
</reference>
<dbReference type="Proteomes" id="UP000325672">
    <property type="component" value="Unassembled WGS sequence"/>
</dbReference>
<dbReference type="EMBL" id="ML743575">
    <property type="protein sequence ID" value="KAE8137810.1"/>
    <property type="molecule type" value="Genomic_DNA"/>
</dbReference>
<protein>
    <recommendedName>
        <fullName evidence="4">Secreted protein</fullName>
    </recommendedName>
</protein>